<evidence type="ECO:0000259" key="1">
    <source>
        <dbReference type="PROSITE" id="PS51831"/>
    </source>
</evidence>
<dbReference type="AlphaFoldDB" id="A0A949K1Q0"/>
<dbReference type="Pfam" id="PF01966">
    <property type="entry name" value="HD"/>
    <property type="match status" value="1"/>
</dbReference>
<comment type="caution">
    <text evidence="2">The sequence shown here is derived from an EMBL/GenBank/DDBJ whole genome shotgun (WGS) entry which is preliminary data.</text>
</comment>
<evidence type="ECO:0000313" key="3">
    <source>
        <dbReference type="Proteomes" id="UP000712157"/>
    </source>
</evidence>
<reference evidence="2" key="1">
    <citation type="submission" date="2021-06" db="EMBL/GenBank/DDBJ databases">
        <title>Description of novel taxa of the family Lachnospiraceae.</title>
        <authorList>
            <person name="Chaplin A.V."/>
            <person name="Sokolova S.R."/>
            <person name="Pikina A.P."/>
            <person name="Korzhanova M."/>
            <person name="Belova V."/>
            <person name="Korostin D."/>
            <person name="Efimov B.A."/>
        </authorList>
    </citation>
    <scope>NUCLEOTIDE SEQUENCE</scope>
    <source>
        <strain evidence="2">ASD5720</strain>
    </source>
</reference>
<dbReference type="RefSeq" id="WP_238723182.1">
    <property type="nucleotide sequence ID" value="NZ_JAHQCW010000055.1"/>
</dbReference>
<accession>A0A949K1Q0</accession>
<name>A0A949K1Q0_9FIRM</name>
<dbReference type="EMBL" id="JAHQCW010000055">
    <property type="protein sequence ID" value="MBU9739310.1"/>
    <property type="molecule type" value="Genomic_DNA"/>
</dbReference>
<dbReference type="InterPro" id="IPR003607">
    <property type="entry name" value="HD/PDEase_dom"/>
</dbReference>
<dbReference type="PANTHER" id="PTHR40517:SF1">
    <property type="entry name" value="METAL-DEPENDENT PHOSPHOHYDROLASE, HD SUPERFAMILY-RELATED"/>
    <property type="match status" value="1"/>
</dbReference>
<protein>
    <submittedName>
        <fullName evidence="2">HD domain-containing protein</fullName>
    </submittedName>
</protein>
<keyword evidence="3" id="KW-1185">Reference proteome</keyword>
<dbReference type="CDD" id="cd00077">
    <property type="entry name" value="HDc"/>
    <property type="match status" value="1"/>
</dbReference>
<proteinExistence type="predicted"/>
<dbReference type="InterPro" id="IPR006674">
    <property type="entry name" value="HD_domain"/>
</dbReference>
<dbReference type="PROSITE" id="PS51831">
    <property type="entry name" value="HD"/>
    <property type="match status" value="1"/>
</dbReference>
<dbReference type="SMART" id="SM00471">
    <property type="entry name" value="HDc"/>
    <property type="match status" value="1"/>
</dbReference>
<dbReference type="Gene3D" id="1.10.3210.10">
    <property type="entry name" value="Hypothetical protein af1432"/>
    <property type="match status" value="1"/>
</dbReference>
<evidence type="ECO:0000313" key="2">
    <source>
        <dbReference type="EMBL" id="MBU9739310.1"/>
    </source>
</evidence>
<dbReference type="InterPro" id="IPR039967">
    <property type="entry name" value="MJ1020-like"/>
</dbReference>
<organism evidence="2 3">
    <name type="scientific">Diplocloster agilis</name>
    <dbReference type="NCBI Taxonomy" id="2850323"/>
    <lineage>
        <taxon>Bacteria</taxon>
        <taxon>Bacillati</taxon>
        <taxon>Bacillota</taxon>
        <taxon>Clostridia</taxon>
        <taxon>Lachnospirales</taxon>
        <taxon>Lachnospiraceae</taxon>
        <taxon>Diplocloster</taxon>
    </lineage>
</organism>
<dbReference type="PANTHER" id="PTHR40517">
    <property type="entry name" value="METAL-DEPENDENT PHOSPHOHYDROLASE, HD SUPERFAMILY-RELATED"/>
    <property type="match status" value="1"/>
</dbReference>
<sequence>MSKNKTTKNNITNITYEQIKENSEIKTFIQSGNEVLGILGYTDHSRVHAIKVAETAGKILKELGYSGKEIELAKIAGYMHDIGNSVNRHDHAHTGAIMAFQILRELGMDDKDTAVIVSAIGNHDEKTGTAVTPVSAAVILADKTDVRRNRVRNKDLANFDSHDRVNYAAIESRVTINKEKGTVHLDINLDENISSILDYFEIFLQRMLMCRRACELLNAKFKLTANGNKMA</sequence>
<dbReference type="SUPFAM" id="SSF109604">
    <property type="entry name" value="HD-domain/PDEase-like"/>
    <property type="match status" value="1"/>
</dbReference>
<feature type="domain" description="HD" evidence="1">
    <location>
        <begin position="45"/>
        <end position="147"/>
    </location>
</feature>
<dbReference type="Proteomes" id="UP000712157">
    <property type="component" value="Unassembled WGS sequence"/>
</dbReference>
<gene>
    <name evidence="2" type="ORF">KTH89_22515</name>
</gene>